<keyword evidence="10" id="KW-0813">Transport</keyword>
<feature type="transmembrane region" description="Helical" evidence="10">
    <location>
        <begin position="7"/>
        <end position="26"/>
    </location>
</feature>
<keyword evidence="10" id="KW-0479">Metal-binding</keyword>
<evidence type="ECO:0000313" key="11">
    <source>
        <dbReference type="EMBL" id="KYO68648.1"/>
    </source>
</evidence>
<sequence length="126" mass="13876">MERIIAVGIGSFFGGILRYLFSGWAAALFGEFFPFGTLIVNILGSFIMGFVMVSGIEAGIIDFKLRIFLTTGIMGAFTTFSTFSYETMQFIFEGEFLLAALNIVLNLILGLFGVWLGITLARLFIL</sequence>
<dbReference type="GO" id="GO:0140114">
    <property type="term" value="P:cellular detoxification of fluoride"/>
    <property type="evidence" value="ECO:0007669"/>
    <property type="project" value="UniProtKB-UniRule"/>
</dbReference>
<keyword evidence="6 10" id="KW-0407">Ion channel</keyword>
<evidence type="ECO:0000256" key="3">
    <source>
        <dbReference type="ARBA" id="ARBA00022692"/>
    </source>
</evidence>
<accession>A0A162N0W4</accession>
<comment type="similarity">
    <text evidence="7 10">Belongs to the fluoride channel Fluc/FEX (TC 1.A.43) family.</text>
</comment>
<dbReference type="RefSeq" id="WP_068747350.1">
    <property type="nucleotide sequence ID" value="NZ_LOHZ01000015.1"/>
</dbReference>
<reference evidence="11 12" key="1">
    <citation type="submission" date="2015-12" db="EMBL/GenBank/DDBJ databases">
        <title>Draft genome of Thermovenabulum gondwanense isolated from a red thermophilic microbial mat colonisisng an outflow channel of a bore well.</title>
        <authorList>
            <person name="Patel B.K."/>
        </authorList>
    </citation>
    <scope>NUCLEOTIDE SEQUENCE [LARGE SCALE GENOMIC DNA]</scope>
    <source>
        <strain evidence="11 12">R270</strain>
    </source>
</reference>
<feature type="binding site" evidence="10">
    <location>
        <position position="78"/>
    </location>
    <ligand>
        <name>Na(+)</name>
        <dbReference type="ChEBI" id="CHEBI:29101"/>
        <note>structural</note>
    </ligand>
</feature>
<comment type="activity regulation">
    <text evidence="10">Na(+) is not transported, but it plays an essential structural role and its presence is essential for fluoride channel function.</text>
</comment>
<comment type="caution">
    <text evidence="11">The sequence shown here is derived from an EMBL/GenBank/DDBJ whole genome shotgun (WGS) entry which is preliminary data.</text>
</comment>
<evidence type="ECO:0000256" key="6">
    <source>
        <dbReference type="ARBA" id="ARBA00023303"/>
    </source>
</evidence>
<evidence type="ECO:0000256" key="8">
    <source>
        <dbReference type="ARBA" id="ARBA00035585"/>
    </source>
</evidence>
<evidence type="ECO:0000256" key="7">
    <source>
        <dbReference type="ARBA" id="ARBA00035120"/>
    </source>
</evidence>
<feature type="binding site" evidence="10">
    <location>
        <position position="75"/>
    </location>
    <ligand>
        <name>Na(+)</name>
        <dbReference type="ChEBI" id="CHEBI:29101"/>
        <note>structural</note>
    </ligand>
</feature>
<dbReference type="PANTHER" id="PTHR28259">
    <property type="entry name" value="FLUORIDE EXPORT PROTEIN 1-RELATED"/>
    <property type="match status" value="1"/>
</dbReference>
<keyword evidence="10" id="KW-0406">Ion transport</keyword>
<dbReference type="Pfam" id="PF02537">
    <property type="entry name" value="CRCB"/>
    <property type="match status" value="1"/>
</dbReference>
<comment type="catalytic activity">
    <reaction evidence="8">
        <text>fluoride(in) = fluoride(out)</text>
        <dbReference type="Rhea" id="RHEA:76159"/>
        <dbReference type="ChEBI" id="CHEBI:17051"/>
    </reaction>
    <physiologicalReaction direction="left-to-right" evidence="8">
        <dbReference type="Rhea" id="RHEA:76160"/>
    </physiologicalReaction>
</comment>
<dbReference type="PANTHER" id="PTHR28259:SF1">
    <property type="entry name" value="FLUORIDE EXPORT PROTEIN 1-RELATED"/>
    <property type="match status" value="1"/>
</dbReference>
<feature type="transmembrane region" description="Helical" evidence="10">
    <location>
        <begin position="97"/>
        <end position="125"/>
    </location>
</feature>
<dbReference type="GO" id="GO:0046872">
    <property type="term" value="F:metal ion binding"/>
    <property type="evidence" value="ECO:0007669"/>
    <property type="project" value="UniProtKB-KW"/>
</dbReference>
<keyword evidence="4 10" id="KW-1133">Transmembrane helix</keyword>
<dbReference type="InterPro" id="IPR003691">
    <property type="entry name" value="FluC"/>
</dbReference>
<dbReference type="STRING" id="520767.ATZ99_01570"/>
<dbReference type="EMBL" id="LOHZ01000015">
    <property type="protein sequence ID" value="KYO68648.1"/>
    <property type="molecule type" value="Genomic_DNA"/>
</dbReference>
<feature type="transmembrane region" description="Helical" evidence="10">
    <location>
        <begin position="65"/>
        <end position="85"/>
    </location>
</feature>
<keyword evidence="2 10" id="KW-1003">Cell membrane</keyword>
<gene>
    <name evidence="10 11" type="primary">crcB</name>
    <name evidence="10" type="synonym">fluC</name>
    <name evidence="11" type="ORF">ATZ99_01570</name>
</gene>
<keyword evidence="12" id="KW-1185">Reference proteome</keyword>
<evidence type="ECO:0000313" key="12">
    <source>
        <dbReference type="Proteomes" id="UP000075737"/>
    </source>
</evidence>
<comment type="function">
    <text evidence="9 10">Fluoride-specific ion channel. Important for reducing fluoride concentration in the cell, thus reducing its toxicity.</text>
</comment>
<keyword evidence="10" id="KW-0915">Sodium</keyword>
<protein>
    <recommendedName>
        <fullName evidence="10">Fluoride-specific ion channel FluC</fullName>
    </recommendedName>
</protein>
<evidence type="ECO:0000256" key="2">
    <source>
        <dbReference type="ARBA" id="ARBA00022475"/>
    </source>
</evidence>
<evidence type="ECO:0000256" key="1">
    <source>
        <dbReference type="ARBA" id="ARBA00004651"/>
    </source>
</evidence>
<organism evidence="11 12">
    <name type="scientific">Thermovenabulum gondwanense</name>
    <dbReference type="NCBI Taxonomy" id="520767"/>
    <lineage>
        <taxon>Bacteria</taxon>
        <taxon>Bacillati</taxon>
        <taxon>Bacillota</taxon>
        <taxon>Clostridia</taxon>
        <taxon>Thermosediminibacterales</taxon>
        <taxon>Thermosediminibacteraceae</taxon>
        <taxon>Thermovenabulum</taxon>
    </lineage>
</organism>
<evidence type="ECO:0000256" key="9">
    <source>
        <dbReference type="ARBA" id="ARBA00049940"/>
    </source>
</evidence>
<dbReference type="NCBIfam" id="TIGR00494">
    <property type="entry name" value="crcB"/>
    <property type="match status" value="1"/>
</dbReference>
<comment type="subcellular location">
    <subcellularLocation>
        <location evidence="1 10">Cell membrane</location>
        <topology evidence="1 10">Multi-pass membrane protein</topology>
    </subcellularLocation>
</comment>
<name>A0A162N0W4_9FIRM</name>
<dbReference type="GO" id="GO:0062054">
    <property type="term" value="F:fluoride channel activity"/>
    <property type="evidence" value="ECO:0007669"/>
    <property type="project" value="UniProtKB-UniRule"/>
</dbReference>
<evidence type="ECO:0000256" key="10">
    <source>
        <dbReference type="HAMAP-Rule" id="MF_00454"/>
    </source>
</evidence>
<keyword evidence="3 10" id="KW-0812">Transmembrane</keyword>
<dbReference type="OrthoDB" id="9815830at2"/>
<evidence type="ECO:0000256" key="4">
    <source>
        <dbReference type="ARBA" id="ARBA00022989"/>
    </source>
</evidence>
<dbReference type="GO" id="GO:0005886">
    <property type="term" value="C:plasma membrane"/>
    <property type="evidence" value="ECO:0007669"/>
    <property type="project" value="UniProtKB-SubCell"/>
</dbReference>
<feature type="transmembrane region" description="Helical" evidence="10">
    <location>
        <begin position="32"/>
        <end position="53"/>
    </location>
</feature>
<dbReference type="AlphaFoldDB" id="A0A162N0W4"/>
<dbReference type="HAMAP" id="MF_00454">
    <property type="entry name" value="FluC"/>
    <property type="match status" value="1"/>
</dbReference>
<dbReference type="Proteomes" id="UP000075737">
    <property type="component" value="Unassembled WGS sequence"/>
</dbReference>
<keyword evidence="5 10" id="KW-0472">Membrane</keyword>
<evidence type="ECO:0000256" key="5">
    <source>
        <dbReference type="ARBA" id="ARBA00023136"/>
    </source>
</evidence>
<proteinExistence type="inferred from homology"/>